<keyword evidence="1" id="KW-0472">Membrane</keyword>
<feature type="transmembrane region" description="Helical" evidence="1">
    <location>
        <begin position="74"/>
        <end position="94"/>
    </location>
</feature>
<feature type="transmembrane region" description="Helical" evidence="1">
    <location>
        <begin position="100"/>
        <end position="120"/>
    </location>
</feature>
<evidence type="ECO:0000313" key="3">
    <source>
        <dbReference type="Proteomes" id="UP000032407"/>
    </source>
</evidence>
<dbReference type="RefSeq" id="WP_045351959.1">
    <property type="nucleotide sequence ID" value="NZ_KN849208.1"/>
</dbReference>
<sequence length="188" mass="22203">MPLLFILLFFIVNVLIYFKSSRWRKKQHLYVQSFTFLIDYYIFIIPITVLVFVLALPGIFITGNSTLDTIMTNIFIIEMYLFSLPVLLLWNSYMVTLDTIMTNIFIIEMYLFSLPVLLLWNSYMVYPNLQFLCSLYDKKILNYEVLKRSTLCLEVILCCILIPSIHYISIIFLIGVSLFLEYKMADDS</sequence>
<evidence type="ECO:0000256" key="1">
    <source>
        <dbReference type="SAM" id="Phobius"/>
    </source>
</evidence>
<dbReference type="Proteomes" id="UP000032407">
    <property type="component" value="Unassembled WGS sequence"/>
</dbReference>
<proteinExistence type="predicted"/>
<keyword evidence="1" id="KW-0812">Transmembrane</keyword>
<evidence type="ECO:0000313" key="2">
    <source>
        <dbReference type="EMBL" id="KIU73042.1"/>
    </source>
</evidence>
<name>A0A9X0F6P0_BACTU</name>
<feature type="transmembrane region" description="Helical" evidence="1">
    <location>
        <begin position="40"/>
        <end position="62"/>
    </location>
</feature>
<organism evidence="2 3">
    <name type="scientific">Bacillus thuringiensis Sbt003</name>
    <dbReference type="NCBI Taxonomy" id="1235825"/>
    <lineage>
        <taxon>Bacteria</taxon>
        <taxon>Bacillati</taxon>
        <taxon>Bacillota</taxon>
        <taxon>Bacilli</taxon>
        <taxon>Bacillales</taxon>
        <taxon>Bacillaceae</taxon>
        <taxon>Bacillus</taxon>
        <taxon>Bacillus cereus group</taxon>
    </lineage>
</organism>
<reference evidence="2 3" key="1">
    <citation type="journal article" date="2015" name="Sci. Rep.">
        <title>The expression and crystallization of Cry65Aa require two C-termini, revealing a novel evolutionary strategy of Bacillus thuringiensis Cry proteins.</title>
        <authorList>
            <person name="Peng D.H."/>
            <person name="Pang C.Y."/>
            <person name="Wu H."/>
            <person name="Huang Q."/>
            <person name="Zheng J.S."/>
            <person name="Sun M."/>
        </authorList>
    </citation>
    <scope>NUCLEOTIDE SEQUENCE [LARGE SCALE GENOMIC DNA]</scope>
    <source>
        <strain evidence="2 3">Sbt003</strain>
    </source>
</reference>
<dbReference type="AlphaFoldDB" id="A0A9X0F6P0"/>
<feature type="transmembrane region" description="Helical" evidence="1">
    <location>
        <begin position="155"/>
        <end position="180"/>
    </location>
</feature>
<dbReference type="EMBL" id="AMYJ01000040">
    <property type="protein sequence ID" value="KIU73042.1"/>
    <property type="molecule type" value="Genomic_DNA"/>
</dbReference>
<keyword evidence="1" id="KW-1133">Transmembrane helix</keyword>
<comment type="caution">
    <text evidence="2">The sequence shown here is derived from an EMBL/GenBank/DDBJ whole genome shotgun (WGS) entry which is preliminary data.</text>
</comment>
<accession>A0A9X0F6P0</accession>
<protein>
    <submittedName>
        <fullName evidence="2">Uncharacterized protein</fullName>
    </submittedName>
</protein>
<gene>
    <name evidence="2" type="ORF">C797_20015</name>
</gene>